<proteinExistence type="predicted"/>
<organism evidence="1 2">
    <name type="scientific">Natronogracilivirga saccharolytica</name>
    <dbReference type="NCBI Taxonomy" id="2812953"/>
    <lineage>
        <taxon>Bacteria</taxon>
        <taxon>Pseudomonadati</taxon>
        <taxon>Balneolota</taxon>
        <taxon>Balneolia</taxon>
        <taxon>Balneolales</taxon>
        <taxon>Cyclonatronaceae</taxon>
        <taxon>Natronogracilivirga</taxon>
    </lineage>
</organism>
<dbReference type="SUPFAM" id="SSF51735">
    <property type="entry name" value="NAD(P)-binding Rossmann-fold domains"/>
    <property type="match status" value="1"/>
</dbReference>
<dbReference type="PANTHER" id="PTHR48079:SF6">
    <property type="entry name" value="NAD(P)-BINDING DOMAIN-CONTAINING PROTEIN-RELATED"/>
    <property type="match status" value="1"/>
</dbReference>
<reference evidence="1" key="1">
    <citation type="submission" date="2021-02" db="EMBL/GenBank/DDBJ databases">
        <title>Natronogracilivirga saccharolytica gen. nov. sp. nov. a new anaerobic, haloalkiliphilic carbohydrate-fermenting bacterium from soda lake and proposing of Cyclonatronumiaceae fam. nov. in the phylum Balneolaeota.</title>
        <authorList>
            <person name="Zhilina T.N."/>
            <person name="Sorokin D.Y."/>
            <person name="Zavarzina D.G."/>
            <person name="Toshchakov S.V."/>
            <person name="Kublanov I.V."/>
        </authorList>
    </citation>
    <scope>NUCLEOTIDE SEQUENCE</scope>
    <source>
        <strain evidence="1">Z-1702</strain>
    </source>
</reference>
<name>A0A8J7S7J4_9BACT</name>
<keyword evidence="2" id="KW-1185">Reference proteome</keyword>
<dbReference type="CDD" id="cd05266">
    <property type="entry name" value="SDR_a4"/>
    <property type="match status" value="1"/>
</dbReference>
<dbReference type="InterPro" id="IPR036291">
    <property type="entry name" value="NAD(P)-bd_dom_sf"/>
</dbReference>
<dbReference type="Gene3D" id="3.40.50.720">
    <property type="entry name" value="NAD(P)-binding Rossmann-like Domain"/>
    <property type="match status" value="1"/>
</dbReference>
<evidence type="ECO:0000313" key="1">
    <source>
        <dbReference type="EMBL" id="MBP3193423.1"/>
    </source>
</evidence>
<sequence>MTHHRISILGCGWLGFPLAQQLVANNHFVRGSTTTKEKIPLLEESGIEPYFLTLDPRLSGDDITSFFDVDTVVLNIPPPRVDNRVAVLQQQANELISYLNASPVKRVIMVSSTGVYGFKNQDADENDAHPAETENGKGLVAMERMLMQGLNAIVAIVRMAGLIGPDRHPGRFMAGKEVEGNGEEPVNLIHQDDAIGVVGALIRQPEISGVFNACAREHPTRREVYVNAAESLGYEPPVFRDSSPRPWKRIISKKIRETTGYSFAYDDPASPDLFR</sequence>
<dbReference type="GO" id="GO:0004029">
    <property type="term" value="F:aldehyde dehydrogenase (NAD+) activity"/>
    <property type="evidence" value="ECO:0007669"/>
    <property type="project" value="TreeGrafter"/>
</dbReference>
<accession>A0A8J7S7J4</accession>
<comment type="caution">
    <text evidence="1">The sequence shown here is derived from an EMBL/GenBank/DDBJ whole genome shotgun (WGS) entry which is preliminary data.</text>
</comment>
<dbReference type="PANTHER" id="PTHR48079">
    <property type="entry name" value="PROTEIN YEEZ"/>
    <property type="match status" value="1"/>
</dbReference>
<dbReference type="InterPro" id="IPR051783">
    <property type="entry name" value="NAD(P)-dependent_oxidoreduct"/>
</dbReference>
<evidence type="ECO:0000313" key="2">
    <source>
        <dbReference type="Proteomes" id="UP000673975"/>
    </source>
</evidence>
<protein>
    <submittedName>
        <fullName evidence="1">SDR family oxidoreductase</fullName>
    </submittedName>
</protein>
<dbReference type="Proteomes" id="UP000673975">
    <property type="component" value="Unassembled WGS sequence"/>
</dbReference>
<dbReference type="EMBL" id="JAFIDN010000010">
    <property type="protein sequence ID" value="MBP3193423.1"/>
    <property type="molecule type" value="Genomic_DNA"/>
</dbReference>
<dbReference type="GO" id="GO:0005737">
    <property type="term" value="C:cytoplasm"/>
    <property type="evidence" value="ECO:0007669"/>
    <property type="project" value="TreeGrafter"/>
</dbReference>
<dbReference type="AlphaFoldDB" id="A0A8J7S7J4"/>
<dbReference type="RefSeq" id="WP_210512880.1">
    <property type="nucleotide sequence ID" value="NZ_JAFIDN010000010.1"/>
</dbReference>
<gene>
    <name evidence="1" type="ORF">NATSA_12160</name>
</gene>